<dbReference type="AlphaFoldDB" id="A0A1H3TWL9"/>
<sequence>MTHRRISLSSMLAIFAAVITLGLPGLASAEYWHPANNEAGVIVHPYHFKSTKTRAQVRAEVEAAMREGRLSFGEGNYPPPIVFTGPGKTRAEVRAEVEAAMREGRLSYGESNYPPPIVNTGPGKTRQEVINELINEPPEEREARLRLYGGG</sequence>
<evidence type="ECO:0000313" key="2">
    <source>
        <dbReference type="Proteomes" id="UP000183417"/>
    </source>
</evidence>
<evidence type="ECO:0008006" key="3">
    <source>
        <dbReference type="Google" id="ProtNLM"/>
    </source>
</evidence>
<dbReference type="GeneID" id="94692613"/>
<gene>
    <name evidence="1" type="ORF">SAMN05421547_1332</name>
</gene>
<dbReference type="Pfam" id="PF13663">
    <property type="entry name" value="DUF4148"/>
    <property type="match status" value="2"/>
</dbReference>
<evidence type="ECO:0000313" key="1">
    <source>
        <dbReference type="EMBL" id="SDZ54095.1"/>
    </source>
</evidence>
<dbReference type="InterPro" id="IPR025421">
    <property type="entry name" value="DUF4148"/>
</dbReference>
<dbReference type="RefSeq" id="WP_016446912.1">
    <property type="nucleotide sequence ID" value="NZ_CP141274.1"/>
</dbReference>
<dbReference type="EMBL" id="FNPE01000033">
    <property type="protein sequence ID" value="SDZ54095.1"/>
    <property type="molecule type" value="Genomic_DNA"/>
</dbReference>
<reference evidence="1 2" key="1">
    <citation type="submission" date="2016-10" db="EMBL/GenBank/DDBJ databases">
        <authorList>
            <person name="de Groot N.N."/>
        </authorList>
    </citation>
    <scope>NUCLEOTIDE SEQUENCE [LARGE SCALE GENOMIC DNA]</scope>
    <source>
        <strain evidence="1 2">LMG 24775</strain>
    </source>
</reference>
<dbReference type="Proteomes" id="UP000183417">
    <property type="component" value="Unassembled WGS sequence"/>
</dbReference>
<protein>
    <recommendedName>
        <fullName evidence="3">DUF4148 domain-containing protein</fullName>
    </recommendedName>
</protein>
<organism evidence="1 2">
    <name type="scientific">Delftia lacustris</name>
    <dbReference type="NCBI Taxonomy" id="558537"/>
    <lineage>
        <taxon>Bacteria</taxon>
        <taxon>Pseudomonadati</taxon>
        <taxon>Pseudomonadota</taxon>
        <taxon>Betaproteobacteria</taxon>
        <taxon>Burkholderiales</taxon>
        <taxon>Comamonadaceae</taxon>
        <taxon>Delftia</taxon>
    </lineage>
</organism>
<proteinExistence type="predicted"/>
<accession>A0A1H3TWL9</accession>
<name>A0A1H3TWL9_9BURK</name>